<dbReference type="EMBL" id="CP003537">
    <property type="protein sequence ID" value="AGH95275.1"/>
    <property type="molecule type" value="Genomic_DNA"/>
</dbReference>
<dbReference type="HOGENOM" id="CLU_137926_0_0_7"/>
<dbReference type="RefSeq" id="WP_015469765.1">
    <property type="nucleotide sequence ID" value="NC_020813.1"/>
</dbReference>
<evidence type="ECO:0000313" key="2">
    <source>
        <dbReference type="EMBL" id="AGH95275.1"/>
    </source>
</evidence>
<dbReference type="OrthoDB" id="5523418at2"/>
<evidence type="ECO:0000313" key="3">
    <source>
        <dbReference type="Proteomes" id="UP000012040"/>
    </source>
</evidence>
<feature type="transmembrane region" description="Helical" evidence="1">
    <location>
        <begin position="52"/>
        <end position="74"/>
    </location>
</feature>
<organism evidence="2 3">
    <name type="scientific">Pseudobdellovibrio exovorus JSS</name>
    <dbReference type="NCBI Taxonomy" id="1184267"/>
    <lineage>
        <taxon>Bacteria</taxon>
        <taxon>Pseudomonadati</taxon>
        <taxon>Bdellovibrionota</taxon>
        <taxon>Bdellovibrionia</taxon>
        <taxon>Bdellovibrionales</taxon>
        <taxon>Pseudobdellovibrionaceae</taxon>
        <taxon>Pseudobdellovibrio</taxon>
    </lineage>
</organism>
<dbReference type="KEGG" id="bex:A11Q_1059"/>
<keyword evidence="1" id="KW-0472">Membrane</keyword>
<feature type="transmembrane region" description="Helical" evidence="1">
    <location>
        <begin position="12"/>
        <end position="32"/>
    </location>
</feature>
<dbReference type="AlphaFoldDB" id="M4V9Y8"/>
<keyword evidence="1" id="KW-1133">Transmembrane helix</keyword>
<gene>
    <name evidence="2" type="ORF">A11Q_1059</name>
</gene>
<dbReference type="Pfam" id="PF14539">
    <property type="entry name" value="DUF4442"/>
    <property type="match status" value="1"/>
</dbReference>
<accession>M4V9Y8</accession>
<proteinExistence type="predicted"/>
<sequence>MSKLQNFKNNLFLSIYAWSKIPLIGFCMPRVLESSDQRTVLKIPLGFRTKNHLGAMYFGALAIGSELCIAMLAVKKIQESGARIDFLFKDYKAEFLRRAEGDVHFICEEAQVVVDQINEAKGSTERINRTMTAYAIVPSVSMTEKVATFELTLSVKNRQKKS</sequence>
<keyword evidence="1" id="KW-0812">Transmembrane</keyword>
<evidence type="ECO:0008006" key="4">
    <source>
        <dbReference type="Google" id="ProtNLM"/>
    </source>
</evidence>
<keyword evidence="3" id="KW-1185">Reference proteome</keyword>
<evidence type="ECO:0000256" key="1">
    <source>
        <dbReference type="SAM" id="Phobius"/>
    </source>
</evidence>
<dbReference type="Gene3D" id="3.10.129.10">
    <property type="entry name" value="Hotdog Thioesterase"/>
    <property type="match status" value="1"/>
</dbReference>
<dbReference type="Proteomes" id="UP000012040">
    <property type="component" value="Chromosome"/>
</dbReference>
<dbReference type="InterPro" id="IPR027961">
    <property type="entry name" value="DUF4442"/>
</dbReference>
<dbReference type="eggNOG" id="COG2050">
    <property type="taxonomic scope" value="Bacteria"/>
</dbReference>
<name>M4V9Y8_9BACT</name>
<reference evidence="2 3" key="1">
    <citation type="journal article" date="2013" name="ISME J.">
        <title>By their genes ye shall know them: genomic signatures of predatory bacteria.</title>
        <authorList>
            <person name="Pasternak Z."/>
            <person name="Pietrokovski S."/>
            <person name="Rotem O."/>
            <person name="Gophna U."/>
            <person name="Lurie-Weinberger M.N."/>
            <person name="Jurkevitch E."/>
        </authorList>
    </citation>
    <scope>NUCLEOTIDE SEQUENCE [LARGE SCALE GENOMIC DNA]</scope>
    <source>
        <strain evidence="2 3">JSS</strain>
    </source>
</reference>
<dbReference type="InterPro" id="IPR029069">
    <property type="entry name" value="HotDog_dom_sf"/>
</dbReference>
<protein>
    <recommendedName>
        <fullName evidence="4">DUF4442 domain-containing protein</fullName>
    </recommendedName>
</protein>
<dbReference type="SUPFAM" id="SSF54637">
    <property type="entry name" value="Thioesterase/thiol ester dehydrase-isomerase"/>
    <property type="match status" value="1"/>
</dbReference>
<dbReference type="PATRIC" id="fig|1184267.3.peg.1073"/>
<dbReference type="STRING" id="1184267.A11Q_1059"/>